<sequence length="183" mass="19803">MKKNFLFMLAALTITFTSCEKIKDAVSRDADITPRAVEITVPVITQTTAQAVLGEATLNINVDSLIKANVPEFGSPAVKSVKLKGFNLELLNGDATNNFSVLESVSAELSATNQSNQILVSLPNNPDVDTRNLVLPIVGSGIELKNYILSGNFKYSLKGKARRVTTKELRVRATAIYTFTLGL</sequence>
<dbReference type="Proteomes" id="UP000462931">
    <property type="component" value="Unassembled WGS sequence"/>
</dbReference>
<dbReference type="EMBL" id="WKJI01000006">
    <property type="protein sequence ID" value="MRX48689.1"/>
    <property type="molecule type" value="Genomic_DNA"/>
</dbReference>
<dbReference type="RefSeq" id="WP_154288757.1">
    <property type="nucleotide sequence ID" value="NZ_WKJI01000006.1"/>
</dbReference>
<organism evidence="1 2">
    <name type="scientific">Pedobacter puniceum</name>
    <dbReference type="NCBI Taxonomy" id="2666136"/>
    <lineage>
        <taxon>Bacteria</taxon>
        <taxon>Pseudomonadati</taxon>
        <taxon>Bacteroidota</taxon>
        <taxon>Sphingobacteriia</taxon>
        <taxon>Sphingobacteriales</taxon>
        <taxon>Sphingobacteriaceae</taxon>
        <taxon>Pedobacter</taxon>
    </lineage>
</organism>
<proteinExistence type="predicted"/>
<evidence type="ECO:0000313" key="2">
    <source>
        <dbReference type="Proteomes" id="UP000462931"/>
    </source>
</evidence>
<gene>
    <name evidence="1" type="ORF">GJJ64_15955</name>
</gene>
<reference evidence="1 2" key="1">
    <citation type="submission" date="2019-11" db="EMBL/GenBank/DDBJ databases">
        <authorList>
            <person name="Cheng Q."/>
            <person name="Yang Z."/>
        </authorList>
    </citation>
    <scope>NUCLEOTIDE SEQUENCE [LARGE SCALE GENOMIC DNA]</scope>
    <source>
        <strain evidence="1 2">HX-22-1</strain>
    </source>
</reference>
<protein>
    <submittedName>
        <fullName evidence="1">Uncharacterized protein</fullName>
    </submittedName>
</protein>
<dbReference type="AlphaFoldDB" id="A0A7K0FRQ5"/>
<name>A0A7K0FRQ5_9SPHI</name>
<accession>A0A7K0FRQ5</accession>
<evidence type="ECO:0000313" key="1">
    <source>
        <dbReference type="EMBL" id="MRX48689.1"/>
    </source>
</evidence>
<dbReference type="PROSITE" id="PS51257">
    <property type="entry name" value="PROKAR_LIPOPROTEIN"/>
    <property type="match status" value="1"/>
</dbReference>
<keyword evidence="2" id="KW-1185">Reference proteome</keyword>
<comment type="caution">
    <text evidence="1">The sequence shown here is derived from an EMBL/GenBank/DDBJ whole genome shotgun (WGS) entry which is preliminary data.</text>
</comment>